<evidence type="ECO:0000256" key="1">
    <source>
        <dbReference type="ARBA" id="ARBA00005894"/>
    </source>
</evidence>
<comment type="caution">
    <text evidence="7">The sequence shown here is derived from an EMBL/GenBank/DDBJ whole genome shotgun (WGS) entry which is preliminary data.</text>
</comment>
<dbReference type="GO" id="GO:0005985">
    <property type="term" value="P:sucrose metabolic process"/>
    <property type="evidence" value="ECO:0007669"/>
    <property type="project" value="InterPro"/>
</dbReference>
<dbReference type="Proteomes" id="UP001141552">
    <property type="component" value="Unassembled WGS sequence"/>
</dbReference>
<gene>
    <name evidence="7" type="primary">SS1_1</name>
    <name evidence="7" type="ORF">Tsubulata_004366</name>
</gene>
<dbReference type="GO" id="GO:0016157">
    <property type="term" value="F:sucrose synthase activity"/>
    <property type="evidence" value="ECO:0007669"/>
    <property type="project" value="UniProtKB-EC"/>
</dbReference>
<protein>
    <recommendedName>
        <fullName evidence="2">sucrose synthase</fullName>
        <ecNumber evidence="2">2.4.1.13</ecNumber>
    </recommendedName>
</protein>
<dbReference type="OrthoDB" id="1721603at2759"/>
<dbReference type="InterPro" id="IPR056735">
    <property type="entry name" value="SUS_N"/>
</dbReference>
<accession>A0A9Q0G7Y5</accession>
<evidence type="ECO:0000256" key="4">
    <source>
        <dbReference type="ARBA" id="ARBA00022679"/>
    </source>
</evidence>
<evidence type="ECO:0000256" key="5">
    <source>
        <dbReference type="ARBA" id="ARBA00049030"/>
    </source>
</evidence>
<proteinExistence type="inferred from homology"/>
<reference evidence="7" key="1">
    <citation type="submission" date="2022-02" db="EMBL/GenBank/DDBJ databases">
        <authorList>
            <person name="Henning P.M."/>
            <person name="McCubbin A.G."/>
            <person name="Shore J.S."/>
        </authorList>
    </citation>
    <scope>NUCLEOTIDE SEQUENCE</scope>
    <source>
        <strain evidence="7">F60SS</strain>
        <tissue evidence="7">Leaves</tissue>
    </source>
</reference>
<organism evidence="7 8">
    <name type="scientific">Turnera subulata</name>
    <dbReference type="NCBI Taxonomy" id="218843"/>
    <lineage>
        <taxon>Eukaryota</taxon>
        <taxon>Viridiplantae</taxon>
        <taxon>Streptophyta</taxon>
        <taxon>Embryophyta</taxon>
        <taxon>Tracheophyta</taxon>
        <taxon>Spermatophyta</taxon>
        <taxon>Magnoliopsida</taxon>
        <taxon>eudicotyledons</taxon>
        <taxon>Gunneridae</taxon>
        <taxon>Pentapetalae</taxon>
        <taxon>rosids</taxon>
        <taxon>fabids</taxon>
        <taxon>Malpighiales</taxon>
        <taxon>Passifloraceae</taxon>
        <taxon>Turnera</taxon>
    </lineage>
</organism>
<evidence type="ECO:0000256" key="2">
    <source>
        <dbReference type="ARBA" id="ARBA00012540"/>
    </source>
</evidence>
<dbReference type="PANTHER" id="PTHR45839">
    <property type="match status" value="1"/>
</dbReference>
<comment type="similarity">
    <text evidence="1">Belongs to the glycosyltransferase 1 family. Plant sucrose synthase subfamily.</text>
</comment>
<dbReference type="Gene3D" id="3.10.450.330">
    <property type="match status" value="1"/>
</dbReference>
<dbReference type="InterPro" id="IPR012820">
    <property type="entry name" value="Sucrose_synthase_pln/cyn"/>
</dbReference>
<sequence>MGICNIVAYVLDWHYGIEGKSKGILQHDQVIAEFEALPEENRMALSTGVFADVLKATQEAVILPPWVTLAVRPRPGVWEYIRVKSTPCR</sequence>
<keyword evidence="4" id="KW-0808">Transferase</keyword>
<evidence type="ECO:0000313" key="8">
    <source>
        <dbReference type="Proteomes" id="UP001141552"/>
    </source>
</evidence>
<dbReference type="PANTHER" id="PTHR45839:SF30">
    <property type="entry name" value="SUCROSE SYNTHASE"/>
    <property type="match status" value="1"/>
</dbReference>
<comment type="catalytic activity">
    <reaction evidence="5">
        <text>an NDP-alpha-D-glucose + D-fructose = a ribonucleoside 5'-diphosphate + sucrose + H(+)</text>
        <dbReference type="Rhea" id="RHEA:16241"/>
        <dbReference type="ChEBI" id="CHEBI:15378"/>
        <dbReference type="ChEBI" id="CHEBI:17992"/>
        <dbReference type="ChEBI" id="CHEBI:37721"/>
        <dbReference type="ChEBI" id="CHEBI:57930"/>
        <dbReference type="ChEBI" id="CHEBI:76533"/>
        <dbReference type="EC" id="2.4.1.13"/>
    </reaction>
</comment>
<dbReference type="EC" id="2.4.1.13" evidence="2"/>
<evidence type="ECO:0000256" key="3">
    <source>
        <dbReference type="ARBA" id="ARBA00022676"/>
    </source>
</evidence>
<dbReference type="AlphaFoldDB" id="A0A9Q0G7Y5"/>
<evidence type="ECO:0000313" key="7">
    <source>
        <dbReference type="EMBL" id="KAJ4844872.1"/>
    </source>
</evidence>
<dbReference type="Pfam" id="PF24861">
    <property type="entry name" value="SUS_N"/>
    <property type="match status" value="1"/>
</dbReference>
<name>A0A9Q0G7Y5_9ROSI</name>
<evidence type="ECO:0000259" key="6">
    <source>
        <dbReference type="Pfam" id="PF24861"/>
    </source>
</evidence>
<keyword evidence="3" id="KW-0328">Glycosyltransferase</keyword>
<dbReference type="EMBL" id="JAKUCV010001844">
    <property type="protein sequence ID" value="KAJ4844872.1"/>
    <property type="molecule type" value="Genomic_DNA"/>
</dbReference>
<keyword evidence="8" id="KW-1185">Reference proteome</keyword>
<reference evidence="7" key="2">
    <citation type="journal article" date="2023" name="Plants (Basel)">
        <title>Annotation of the Turnera subulata (Passifloraceae) Draft Genome Reveals the S-Locus Evolved after the Divergence of Turneroideae from Passifloroideae in a Stepwise Manner.</title>
        <authorList>
            <person name="Henning P.M."/>
            <person name="Roalson E.H."/>
            <person name="Mir W."/>
            <person name="McCubbin A.G."/>
            <person name="Shore J.S."/>
        </authorList>
    </citation>
    <scope>NUCLEOTIDE SEQUENCE</scope>
    <source>
        <strain evidence="7">F60SS</strain>
    </source>
</reference>
<feature type="domain" description="Sucrose synthase N-terminal" evidence="6">
    <location>
        <begin position="18"/>
        <end position="85"/>
    </location>
</feature>